<organism evidence="1">
    <name type="scientific">uncultured Sulfurovum sp</name>
    <dbReference type="NCBI Taxonomy" id="269237"/>
    <lineage>
        <taxon>Bacteria</taxon>
        <taxon>Pseudomonadati</taxon>
        <taxon>Campylobacterota</taxon>
        <taxon>Epsilonproteobacteria</taxon>
        <taxon>Campylobacterales</taxon>
        <taxon>Sulfurovaceae</taxon>
        <taxon>Sulfurovum</taxon>
        <taxon>environmental samples</taxon>
    </lineage>
</organism>
<feature type="non-terminal residue" evidence="1">
    <location>
        <position position="22"/>
    </location>
</feature>
<name>A0A6S6S499_9BACT</name>
<reference evidence="1" key="1">
    <citation type="submission" date="2020-01" db="EMBL/GenBank/DDBJ databases">
        <authorList>
            <person name="Meier V. D."/>
            <person name="Meier V D."/>
        </authorList>
    </citation>
    <scope>NUCLEOTIDE SEQUENCE</scope>
    <source>
        <strain evidence="1">HLG_WM_MAG_06</strain>
    </source>
</reference>
<protein>
    <submittedName>
        <fullName evidence="1">Uncharacterized protein</fullName>
    </submittedName>
</protein>
<gene>
    <name evidence="1" type="ORF">HELGO_WM37022</name>
</gene>
<evidence type="ECO:0000313" key="1">
    <source>
        <dbReference type="EMBL" id="CAA6804450.1"/>
    </source>
</evidence>
<proteinExistence type="predicted"/>
<accession>A0A6S6S499</accession>
<dbReference type="EMBL" id="CACVAP010000044">
    <property type="protein sequence ID" value="CAA6804450.1"/>
    <property type="molecule type" value="Genomic_DNA"/>
</dbReference>
<dbReference type="AlphaFoldDB" id="A0A6S6S499"/>
<sequence length="22" mass="2597">MSKKRKVYSAEFKAKLVLEVLE</sequence>